<dbReference type="PANTHER" id="PTHR43968:SF6">
    <property type="entry name" value="GLUTATHIONE S-TRANSFERASE OMEGA"/>
    <property type="match status" value="1"/>
</dbReference>
<dbReference type="RefSeq" id="WP_260975188.1">
    <property type="nucleotide sequence ID" value="NZ_JAOANI010000012.1"/>
</dbReference>
<dbReference type="Gene3D" id="3.40.30.10">
    <property type="entry name" value="Glutaredoxin"/>
    <property type="match status" value="1"/>
</dbReference>
<evidence type="ECO:0000259" key="2">
    <source>
        <dbReference type="PROSITE" id="PS50405"/>
    </source>
</evidence>
<dbReference type="EMBL" id="JAOANI010000012">
    <property type="protein sequence ID" value="MCT7358269.1"/>
    <property type="molecule type" value="Genomic_DNA"/>
</dbReference>
<accession>A0A9X2WD77</accession>
<evidence type="ECO:0000313" key="3">
    <source>
        <dbReference type="EMBL" id="MCT7358269.1"/>
    </source>
</evidence>
<keyword evidence="4" id="KW-1185">Reference proteome</keyword>
<dbReference type="CDD" id="cd00570">
    <property type="entry name" value="GST_N_family"/>
    <property type="match status" value="1"/>
</dbReference>
<gene>
    <name evidence="3" type="ORF">NYR02_04435</name>
</gene>
<dbReference type="SUPFAM" id="SSF47616">
    <property type="entry name" value="GST C-terminal domain-like"/>
    <property type="match status" value="1"/>
</dbReference>
<evidence type="ECO:0000313" key="4">
    <source>
        <dbReference type="Proteomes" id="UP001147830"/>
    </source>
</evidence>
<dbReference type="InterPro" id="IPR036249">
    <property type="entry name" value="Thioredoxin-like_sf"/>
</dbReference>
<dbReference type="InterPro" id="IPR050983">
    <property type="entry name" value="GST_Omega/HSP26"/>
</dbReference>
<dbReference type="SFLD" id="SFLDG00358">
    <property type="entry name" value="Main_(cytGST)"/>
    <property type="match status" value="1"/>
</dbReference>
<dbReference type="SFLD" id="SFLDS00019">
    <property type="entry name" value="Glutathione_Transferase_(cytos"/>
    <property type="match status" value="1"/>
</dbReference>
<dbReference type="AlphaFoldDB" id="A0A9X2WD77"/>
<feature type="domain" description="GST C-terminal" evidence="2">
    <location>
        <begin position="87"/>
        <end position="233"/>
    </location>
</feature>
<dbReference type="Proteomes" id="UP001147830">
    <property type="component" value="Unassembled WGS sequence"/>
</dbReference>
<dbReference type="InterPro" id="IPR036282">
    <property type="entry name" value="Glutathione-S-Trfase_C_sf"/>
</dbReference>
<dbReference type="Pfam" id="PF13417">
    <property type="entry name" value="GST_N_3"/>
    <property type="match status" value="1"/>
</dbReference>
<organism evidence="3 4">
    <name type="scientific">Thalassolituus pacificus</name>
    <dbReference type="NCBI Taxonomy" id="2975440"/>
    <lineage>
        <taxon>Bacteria</taxon>
        <taxon>Pseudomonadati</taxon>
        <taxon>Pseudomonadota</taxon>
        <taxon>Gammaproteobacteria</taxon>
        <taxon>Oceanospirillales</taxon>
        <taxon>Oceanospirillaceae</taxon>
        <taxon>Thalassolituus</taxon>
    </lineage>
</organism>
<dbReference type="Pfam" id="PF13410">
    <property type="entry name" value="GST_C_2"/>
    <property type="match status" value="1"/>
</dbReference>
<sequence length="233" mass="26071">MNNTVLYQYEISPFCAKVRRVLQLKGLDYEVRNIGALGTQLGEVKRLSPQGKLPVLDIGGERLADSSLIVRELERRFPAVAPLIPDDEQQRAQVHLWEDWADESLYFLEVYLRFAVKENRDYWAGRVCAADPAWFAAIARPIVPATMMKQLKAQGMGRKSLAQVLAELDQHLQMLNALLYERDWLVGGQITLADIAVAVQLQAIAATPQGKQALLAYPDVQSWLARSGENGKA</sequence>
<dbReference type="InterPro" id="IPR004045">
    <property type="entry name" value="Glutathione_S-Trfase_N"/>
</dbReference>
<dbReference type="PROSITE" id="PS51354">
    <property type="entry name" value="GLUTAREDOXIN_2"/>
    <property type="match status" value="1"/>
</dbReference>
<dbReference type="PROSITE" id="PS50405">
    <property type="entry name" value="GST_CTER"/>
    <property type="match status" value="1"/>
</dbReference>
<reference evidence="3" key="2">
    <citation type="submission" date="2022-08" db="EMBL/GenBank/DDBJ databases">
        <authorList>
            <person name="Dong C."/>
        </authorList>
    </citation>
    <scope>NUCLEOTIDE SEQUENCE</scope>
    <source>
        <strain evidence="3">59MF3M-4</strain>
    </source>
</reference>
<dbReference type="Gene3D" id="1.20.1050.10">
    <property type="match status" value="2"/>
</dbReference>
<evidence type="ECO:0000259" key="1">
    <source>
        <dbReference type="PROSITE" id="PS50404"/>
    </source>
</evidence>
<protein>
    <submittedName>
        <fullName evidence="3">Glutathione S-transferase family protein</fullName>
    </submittedName>
</protein>
<proteinExistence type="predicted"/>
<name>A0A9X2WD77_9GAMM</name>
<dbReference type="PANTHER" id="PTHR43968">
    <property type="match status" value="1"/>
</dbReference>
<dbReference type="InterPro" id="IPR010987">
    <property type="entry name" value="Glutathione-S-Trfase_C-like"/>
</dbReference>
<reference evidence="3" key="1">
    <citation type="journal article" date="2022" name="Front. Microbiol.">
        <title>Genome-based taxonomic rearrangement of Oceanobacter-related bacteria including the description of Thalassolituus hydrocarbonoclasticus sp. nov. and Thalassolituus pacificus sp. nov. and emended description of the genus Thalassolituus.</title>
        <authorList>
            <person name="Dong C."/>
            <person name="Wei L."/>
            <person name="Wang J."/>
            <person name="Lai Q."/>
            <person name="Huang Z."/>
            <person name="Shao Z."/>
        </authorList>
    </citation>
    <scope>NUCLEOTIDE SEQUENCE</scope>
    <source>
        <strain evidence="3">59MF3M-4</strain>
    </source>
</reference>
<comment type="caution">
    <text evidence="3">The sequence shown here is derived from an EMBL/GenBank/DDBJ whole genome shotgun (WGS) entry which is preliminary data.</text>
</comment>
<dbReference type="SUPFAM" id="SSF52833">
    <property type="entry name" value="Thioredoxin-like"/>
    <property type="match status" value="1"/>
</dbReference>
<dbReference type="PROSITE" id="PS50404">
    <property type="entry name" value="GST_NTER"/>
    <property type="match status" value="1"/>
</dbReference>
<dbReference type="InterPro" id="IPR040079">
    <property type="entry name" value="Glutathione_S-Trfase"/>
</dbReference>
<feature type="domain" description="GST N-terminal" evidence="1">
    <location>
        <begin position="2"/>
        <end position="81"/>
    </location>
</feature>
<dbReference type="GO" id="GO:0005737">
    <property type="term" value="C:cytoplasm"/>
    <property type="evidence" value="ECO:0007669"/>
    <property type="project" value="TreeGrafter"/>
</dbReference>